<dbReference type="OrthoDB" id="6515930at2759"/>
<gene>
    <name evidence="2" type="ORF">TrLO_g15740</name>
</gene>
<protein>
    <recommendedName>
        <fullName evidence="1">Tyrosine-protein kinase ephrin type A/B receptor-like domain-containing protein</fullName>
    </recommendedName>
</protein>
<dbReference type="AlphaFoldDB" id="A0A9W7F6B5"/>
<dbReference type="EMBL" id="BRXW01000067">
    <property type="protein sequence ID" value="GMI04076.1"/>
    <property type="molecule type" value="Genomic_DNA"/>
</dbReference>
<dbReference type="Pfam" id="PF07699">
    <property type="entry name" value="Ephrin_rec_like"/>
    <property type="match status" value="1"/>
</dbReference>
<accession>A0A9W7F6B5</accession>
<dbReference type="Proteomes" id="UP001165122">
    <property type="component" value="Unassembled WGS sequence"/>
</dbReference>
<evidence type="ECO:0000313" key="3">
    <source>
        <dbReference type="Proteomes" id="UP001165122"/>
    </source>
</evidence>
<feature type="domain" description="Tyrosine-protein kinase ephrin type A/B receptor-like" evidence="1">
    <location>
        <begin position="428"/>
        <end position="457"/>
    </location>
</feature>
<sequence>MHDVKARIFSSMQWMHNDNVLRAIRVSVEGSNKPLGLTLTTGSWNSVATSALMSGTVQGETLLSEVVLSSDYSAYPTAYKSWRVKYLETVGDHGPLVGWFKIAEPGYFVTDSVAGDIATSPLNGPTCVADGIVLDGVDDYIDMKDWEFGGTTSIEAYVWHGIELGASEVEVLDQNKDPYRCPPGQYNPSFGGNAGSCVMCEVGKYNSGVLTSTFNSFGIVSGVEGGKSASYEAYSGSSPSGPNEIQYTKSTMGGSSTRSGGYQYTDLVLEGDFTVTFKSEAGSDAYNLIGFHEASYTEFTHSTLTGSGGYATAAQWAAYGRPGNQYDVSFDGVGGTENSISLVPGYSTGLSYISYRREGDTLKLYDSITPPGDNDVASVMTLRHIFSDKYEDPVRLGFFIHDVSDSLEVYSPGTSITLLGYGDVEESSVNSCDICKVGTYADAEGSTSCSSCSNNQTSFGGVCVPAYHSWDFRGCTTGASVADSKEGFLNAVPVNGATCSADGIRLDAWPGTSPAS</sequence>
<proteinExistence type="predicted"/>
<dbReference type="Gene3D" id="2.10.50.10">
    <property type="entry name" value="Tumor Necrosis Factor Receptor, subunit A, domain 2"/>
    <property type="match status" value="1"/>
</dbReference>
<comment type="caution">
    <text evidence="2">The sequence shown here is derived from an EMBL/GenBank/DDBJ whole genome shotgun (WGS) entry which is preliminary data.</text>
</comment>
<evidence type="ECO:0000313" key="2">
    <source>
        <dbReference type="EMBL" id="GMI04076.1"/>
    </source>
</evidence>
<reference evidence="3" key="1">
    <citation type="journal article" date="2023" name="Commun. Biol.">
        <title>Genome analysis of Parmales, the sister group of diatoms, reveals the evolutionary specialization of diatoms from phago-mixotrophs to photoautotrophs.</title>
        <authorList>
            <person name="Ban H."/>
            <person name="Sato S."/>
            <person name="Yoshikawa S."/>
            <person name="Yamada K."/>
            <person name="Nakamura Y."/>
            <person name="Ichinomiya M."/>
            <person name="Sato N."/>
            <person name="Blanc-Mathieu R."/>
            <person name="Endo H."/>
            <person name="Kuwata A."/>
            <person name="Ogata H."/>
        </authorList>
    </citation>
    <scope>NUCLEOTIDE SEQUENCE [LARGE SCALE GENOMIC DNA]</scope>
    <source>
        <strain evidence="3">NIES 3700</strain>
    </source>
</reference>
<organism evidence="2 3">
    <name type="scientific">Triparma laevis f. longispina</name>
    <dbReference type="NCBI Taxonomy" id="1714387"/>
    <lineage>
        <taxon>Eukaryota</taxon>
        <taxon>Sar</taxon>
        <taxon>Stramenopiles</taxon>
        <taxon>Ochrophyta</taxon>
        <taxon>Bolidophyceae</taxon>
        <taxon>Parmales</taxon>
        <taxon>Triparmaceae</taxon>
        <taxon>Triparma</taxon>
    </lineage>
</organism>
<name>A0A9W7F6B5_9STRA</name>
<dbReference type="SUPFAM" id="SSF57184">
    <property type="entry name" value="Growth factor receptor domain"/>
    <property type="match status" value="1"/>
</dbReference>
<evidence type="ECO:0000259" key="1">
    <source>
        <dbReference type="Pfam" id="PF07699"/>
    </source>
</evidence>
<dbReference type="InterPro" id="IPR011641">
    <property type="entry name" value="Tyr-kin_ephrin_A/B_rcpt-like"/>
</dbReference>
<keyword evidence="3" id="KW-1185">Reference proteome</keyword>
<dbReference type="InterPro" id="IPR009030">
    <property type="entry name" value="Growth_fac_rcpt_cys_sf"/>
</dbReference>